<accession>A0A0K1EIA3</accession>
<dbReference type="EMBL" id="CP012159">
    <property type="protein sequence ID" value="AKT40580.1"/>
    <property type="molecule type" value="Genomic_DNA"/>
</dbReference>
<evidence type="ECO:0000313" key="1">
    <source>
        <dbReference type="EMBL" id="AKT40580.1"/>
    </source>
</evidence>
<protein>
    <recommendedName>
        <fullName evidence="3">BPSL0067 family protein</fullName>
    </recommendedName>
</protein>
<evidence type="ECO:0008006" key="3">
    <source>
        <dbReference type="Google" id="ProtNLM"/>
    </source>
</evidence>
<dbReference type="RefSeq" id="WP_050432492.1">
    <property type="nucleotide sequence ID" value="NZ_CP012159.1"/>
</dbReference>
<organism evidence="1 2">
    <name type="scientific">Chondromyces crocatus</name>
    <dbReference type="NCBI Taxonomy" id="52"/>
    <lineage>
        <taxon>Bacteria</taxon>
        <taxon>Pseudomonadati</taxon>
        <taxon>Myxococcota</taxon>
        <taxon>Polyangia</taxon>
        <taxon>Polyangiales</taxon>
        <taxon>Polyangiaceae</taxon>
        <taxon>Chondromyces</taxon>
    </lineage>
</organism>
<gene>
    <name evidence="1" type="ORF">CMC5_047360</name>
</gene>
<evidence type="ECO:0000313" key="2">
    <source>
        <dbReference type="Proteomes" id="UP000067626"/>
    </source>
</evidence>
<dbReference type="OrthoDB" id="1551241at2"/>
<dbReference type="NCBIfam" id="NF033857">
    <property type="entry name" value="BPSL0067_fam"/>
    <property type="match status" value="1"/>
</dbReference>
<keyword evidence="2" id="KW-1185">Reference proteome</keyword>
<name>A0A0K1EIA3_CHOCO</name>
<dbReference type="Proteomes" id="UP000067626">
    <property type="component" value="Chromosome"/>
</dbReference>
<reference evidence="1 2" key="1">
    <citation type="submission" date="2015-07" db="EMBL/GenBank/DDBJ databases">
        <title>Genome analysis of myxobacterium Chondromyces crocatus Cm c5 reveals a high potential for natural compound synthesis and the genetic basis for the loss of fruiting body formation.</title>
        <authorList>
            <person name="Zaburannyi N."/>
            <person name="Bunk B."/>
            <person name="Maier J."/>
            <person name="Overmann J."/>
            <person name="Mueller R."/>
        </authorList>
    </citation>
    <scope>NUCLEOTIDE SEQUENCE [LARGE SCALE GENOMIC DNA]</scope>
    <source>
        <strain evidence="1 2">Cm c5</strain>
    </source>
</reference>
<dbReference type="KEGG" id="ccro:CMC5_047360"/>
<sequence length="119" mass="13644">MSYRVDNAEKYEGKVVDNGECVRFVQTLARMPSTTSWRAGEHVQGAAYIPAGTVIATFVDGHYPTDRNGKHAAVYIRHDNFGIEVWDQWRGQPVQRRTIRYQEGDPYRSNDGDTFYVVE</sequence>
<dbReference type="AlphaFoldDB" id="A0A0K1EIA3"/>
<proteinExistence type="predicted"/>
<dbReference type="InterPro" id="IPR047746">
    <property type="entry name" value="Dae2/Tae2-like"/>
</dbReference>